<dbReference type="PANTHER" id="PTHR21240">
    <property type="entry name" value="2-AMINO-3-CARBOXYLMUCONATE-6-SEMIALDEHYDE DECARBOXYLASE"/>
    <property type="match status" value="1"/>
</dbReference>
<comment type="catalytic activity">
    <reaction evidence="6">
        <text>6-methylsalicylate + H(+) = 3-methylphenol + CO2</text>
        <dbReference type="Rhea" id="RHEA:23112"/>
        <dbReference type="ChEBI" id="CHEBI:15378"/>
        <dbReference type="ChEBI" id="CHEBI:16526"/>
        <dbReference type="ChEBI" id="CHEBI:17231"/>
        <dbReference type="ChEBI" id="CHEBI:36658"/>
        <dbReference type="EC" id="4.1.1.52"/>
    </reaction>
    <physiologicalReaction direction="left-to-right" evidence="6">
        <dbReference type="Rhea" id="RHEA:23113"/>
    </physiologicalReaction>
</comment>
<dbReference type="InterPro" id="IPR032466">
    <property type="entry name" value="Metal_Hydrolase"/>
</dbReference>
<keyword evidence="11" id="KW-1185">Reference proteome</keyword>
<evidence type="ECO:0000256" key="5">
    <source>
        <dbReference type="ARBA" id="ARBA00023239"/>
    </source>
</evidence>
<dbReference type="AlphaFoldDB" id="A0AA40DXE6"/>
<evidence type="ECO:0000256" key="2">
    <source>
        <dbReference type="ARBA" id="ARBA00022723"/>
    </source>
</evidence>
<dbReference type="EC" id="4.1.1.52" evidence="7"/>
<evidence type="ECO:0000256" key="8">
    <source>
        <dbReference type="RuleBase" id="RU366045"/>
    </source>
</evidence>
<evidence type="ECO:0000256" key="4">
    <source>
        <dbReference type="ARBA" id="ARBA00022833"/>
    </source>
</evidence>
<dbReference type="GO" id="GO:0005829">
    <property type="term" value="C:cytosol"/>
    <property type="evidence" value="ECO:0007669"/>
    <property type="project" value="TreeGrafter"/>
</dbReference>
<dbReference type="Proteomes" id="UP001172159">
    <property type="component" value="Unassembled WGS sequence"/>
</dbReference>
<keyword evidence="5 8" id="KW-0456">Lyase</keyword>
<evidence type="ECO:0000256" key="1">
    <source>
        <dbReference type="ARBA" id="ARBA00005871"/>
    </source>
</evidence>
<name>A0AA40DXE6_9PEZI</name>
<dbReference type="Pfam" id="PF04909">
    <property type="entry name" value="Amidohydro_2"/>
    <property type="match status" value="1"/>
</dbReference>
<dbReference type="GO" id="GO:0016787">
    <property type="term" value="F:hydrolase activity"/>
    <property type="evidence" value="ECO:0007669"/>
    <property type="project" value="InterPro"/>
</dbReference>
<dbReference type="InterPro" id="IPR006680">
    <property type="entry name" value="Amidohydro-rel"/>
</dbReference>
<evidence type="ECO:0000256" key="7">
    <source>
        <dbReference type="ARBA" id="ARBA00038889"/>
    </source>
</evidence>
<keyword evidence="3 8" id="KW-0210">Decarboxylase</keyword>
<reference evidence="10" key="1">
    <citation type="submission" date="2023-06" db="EMBL/GenBank/DDBJ databases">
        <title>Genome-scale phylogeny and comparative genomics of the fungal order Sordariales.</title>
        <authorList>
            <consortium name="Lawrence Berkeley National Laboratory"/>
            <person name="Hensen N."/>
            <person name="Bonometti L."/>
            <person name="Westerberg I."/>
            <person name="Brannstrom I.O."/>
            <person name="Guillou S."/>
            <person name="Cros-Aarteil S."/>
            <person name="Calhoun S."/>
            <person name="Haridas S."/>
            <person name="Kuo A."/>
            <person name="Mondo S."/>
            <person name="Pangilinan J."/>
            <person name="Riley R."/>
            <person name="Labutti K."/>
            <person name="Andreopoulos B."/>
            <person name="Lipzen A."/>
            <person name="Chen C."/>
            <person name="Yanf M."/>
            <person name="Daum C."/>
            <person name="Ng V."/>
            <person name="Clum A."/>
            <person name="Steindorff A."/>
            <person name="Ohm R."/>
            <person name="Martin F."/>
            <person name="Silar P."/>
            <person name="Natvig D."/>
            <person name="Lalanne C."/>
            <person name="Gautier V."/>
            <person name="Ament-Velasquez S.L."/>
            <person name="Kruys A."/>
            <person name="Hutchinson M.I."/>
            <person name="Powell A.J."/>
            <person name="Barry K."/>
            <person name="Miller A.N."/>
            <person name="Grigoriev I.V."/>
            <person name="Debuchy R."/>
            <person name="Gladieux P."/>
            <person name="Thoren M.H."/>
            <person name="Johannesson H."/>
        </authorList>
    </citation>
    <scope>NUCLEOTIDE SEQUENCE</scope>
    <source>
        <strain evidence="10">CBS 540.89</strain>
    </source>
</reference>
<evidence type="ECO:0000256" key="3">
    <source>
        <dbReference type="ARBA" id="ARBA00022793"/>
    </source>
</evidence>
<accession>A0AA40DXE6</accession>
<comment type="similarity">
    <text evidence="1">Belongs to the metallo-dependent hydrolases superfamily. ACMSD family.</text>
</comment>
<dbReference type="InterPro" id="IPR032465">
    <property type="entry name" value="ACMSD"/>
</dbReference>
<dbReference type="GO" id="GO:0019748">
    <property type="term" value="P:secondary metabolic process"/>
    <property type="evidence" value="ECO:0007669"/>
    <property type="project" value="TreeGrafter"/>
</dbReference>
<keyword evidence="4" id="KW-0862">Zinc</keyword>
<comment type="caution">
    <text evidence="10">The sequence shown here is derived from an EMBL/GenBank/DDBJ whole genome shotgun (WGS) entry which is preliminary data.</text>
</comment>
<dbReference type="PANTHER" id="PTHR21240:SF29">
    <property type="entry name" value="AMIDOHYDROLASE-RELATED DOMAIN-CONTAINING PROTEIN"/>
    <property type="match status" value="1"/>
</dbReference>
<dbReference type="SUPFAM" id="SSF51556">
    <property type="entry name" value="Metallo-dependent hydrolases"/>
    <property type="match status" value="1"/>
</dbReference>
<feature type="domain" description="Amidohydrolase-related" evidence="9">
    <location>
        <begin position="5"/>
        <end position="301"/>
    </location>
</feature>
<dbReference type="Gene3D" id="3.20.20.140">
    <property type="entry name" value="Metal-dependent hydrolases"/>
    <property type="match status" value="1"/>
</dbReference>
<dbReference type="EMBL" id="JAUKTV010000014">
    <property type="protein sequence ID" value="KAK0716601.1"/>
    <property type="molecule type" value="Genomic_DNA"/>
</dbReference>
<evidence type="ECO:0000313" key="11">
    <source>
        <dbReference type="Proteomes" id="UP001172159"/>
    </source>
</evidence>
<sequence>MTQLIDVHHHFLPEEYVKAWKASGTIPPGLTPPKWTPEEDLAFMNRNSITTSILSLSAPGLTPLHPPTSQAPFARKINTLAASIVESNPTRYGFFATLPISPSSIPLSVTLSELSHALDSLSAEGVTLFTSYENLYLGNPFFRPLWNELNLRSAVVFIHPASPPSSPSPSSSSVGVPPPIIDFPHETTRAAVSLITSNIIRDFPNVKIILSHGGGTLPFVANRIANLGADAGVLPPGKTAEEFIAEAKTFYFDLALTAFPGAMELVLGFAKPGRVLYGSDYPFCREGTVRRQIDNLREVDEAGEIQAGVVGGLFPRFLAGRGDTEER</sequence>
<protein>
    <recommendedName>
        <fullName evidence="7">6-methylsalicylate decarboxylase</fullName>
        <ecNumber evidence="7">4.1.1.52</ecNumber>
    </recommendedName>
</protein>
<dbReference type="GO" id="GO:0047596">
    <property type="term" value="F:6-methylsalicylate decarboxylase activity"/>
    <property type="evidence" value="ECO:0007669"/>
    <property type="project" value="UniProtKB-EC"/>
</dbReference>
<gene>
    <name evidence="10" type="ORF">B0T21DRAFT_64401</name>
</gene>
<dbReference type="GO" id="GO:0046872">
    <property type="term" value="F:metal ion binding"/>
    <property type="evidence" value="ECO:0007669"/>
    <property type="project" value="UniProtKB-KW"/>
</dbReference>
<keyword evidence="2" id="KW-0479">Metal-binding</keyword>
<proteinExistence type="inferred from homology"/>
<organism evidence="10 11">
    <name type="scientific">Apiosordaria backusii</name>
    <dbReference type="NCBI Taxonomy" id="314023"/>
    <lineage>
        <taxon>Eukaryota</taxon>
        <taxon>Fungi</taxon>
        <taxon>Dikarya</taxon>
        <taxon>Ascomycota</taxon>
        <taxon>Pezizomycotina</taxon>
        <taxon>Sordariomycetes</taxon>
        <taxon>Sordariomycetidae</taxon>
        <taxon>Sordariales</taxon>
        <taxon>Lasiosphaeriaceae</taxon>
        <taxon>Apiosordaria</taxon>
    </lineage>
</organism>
<evidence type="ECO:0000256" key="6">
    <source>
        <dbReference type="ARBA" id="ARBA00036832"/>
    </source>
</evidence>
<evidence type="ECO:0000313" key="10">
    <source>
        <dbReference type="EMBL" id="KAK0716601.1"/>
    </source>
</evidence>
<evidence type="ECO:0000259" key="9">
    <source>
        <dbReference type="Pfam" id="PF04909"/>
    </source>
</evidence>